<accession>A0ABU9TUH4</accession>
<dbReference type="RefSeq" id="WP_339892345.1">
    <property type="nucleotide sequence ID" value="NZ_CAXBCE010000045.1"/>
</dbReference>
<feature type="transmembrane region" description="Helical" evidence="1">
    <location>
        <begin position="52"/>
        <end position="75"/>
    </location>
</feature>
<evidence type="ECO:0000313" key="2">
    <source>
        <dbReference type="EMBL" id="MEM5537368.1"/>
    </source>
</evidence>
<sequence>MSHKLKRWLYRRADNPKQNLILLGSGFVIFFFGVLILGTAEFVLKSSLSQEILAIIGLIILSAGIILAAIGYLSLSVLRIIRFISDDKYD</sequence>
<keyword evidence="1" id="KW-1133">Transmembrane helix</keyword>
<dbReference type="EMBL" id="JBBMRA010000014">
    <property type="protein sequence ID" value="MEM5537368.1"/>
    <property type="molecule type" value="Genomic_DNA"/>
</dbReference>
<keyword evidence="1" id="KW-0472">Membrane</keyword>
<dbReference type="Proteomes" id="UP001449225">
    <property type="component" value="Unassembled WGS sequence"/>
</dbReference>
<keyword evidence="3" id="KW-1185">Reference proteome</keyword>
<evidence type="ECO:0000313" key="3">
    <source>
        <dbReference type="Proteomes" id="UP001449225"/>
    </source>
</evidence>
<protein>
    <submittedName>
        <fullName evidence="2">Uncharacterized protein</fullName>
    </submittedName>
</protein>
<evidence type="ECO:0000256" key="1">
    <source>
        <dbReference type="SAM" id="Phobius"/>
    </source>
</evidence>
<proteinExistence type="predicted"/>
<comment type="caution">
    <text evidence="2">The sequence shown here is derived from an EMBL/GenBank/DDBJ whole genome shotgun (WGS) entry which is preliminary data.</text>
</comment>
<keyword evidence="1" id="KW-0812">Transmembrane</keyword>
<gene>
    <name evidence="2" type="ORF">WNY58_13315</name>
</gene>
<reference evidence="2 3" key="1">
    <citation type="submission" date="2024-03" db="EMBL/GenBank/DDBJ databases">
        <title>Community enrichment and isolation of bacterial strains for fucoidan degradation.</title>
        <authorList>
            <person name="Sichert A."/>
        </authorList>
    </citation>
    <scope>NUCLEOTIDE SEQUENCE [LARGE SCALE GENOMIC DNA]</scope>
    <source>
        <strain evidence="2 3">AS76</strain>
    </source>
</reference>
<organism evidence="2 3">
    <name type="scientific">Neptuniibacter pectenicola</name>
    <dbReference type="NCBI Taxonomy" id="1806669"/>
    <lineage>
        <taxon>Bacteria</taxon>
        <taxon>Pseudomonadati</taxon>
        <taxon>Pseudomonadota</taxon>
        <taxon>Gammaproteobacteria</taxon>
        <taxon>Oceanospirillales</taxon>
        <taxon>Oceanospirillaceae</taxon>
        <taxon>Neptuniibacter</taxon>
    </lineage>
</organism>
<feature type="transmembrane region" description="Helical" evidence="1">
    <location>
        <begin position="20"/>
        <end position="40"/>
    </location>
</feature>
<name>A0ABU9TUH4_9GAMM</name>